<organism evidence="3">
    <name type="scientific">Klebsiella phage FKP3</name>
    <dbReference type="NCBI Taxonomy" id="3231233"/>
    <lineage>
        <taxon>Viruses</taxon>
        <taxon>Duplodnaviria</taxon>
        <taxon>Heunggongvirae</taxon>
        <taxon>Uroviricota</taxon>
        <taxon>Caudoviricetes</taxon>
        <taxon>Stephanstirmvirinae</taxon>
        <taxon>Justusliebigvirus</taxon>
    </lineage>
</organism>
<feature type="domain" description="Phage protein Gp138 N-terminal" evidence="1">
    <location>
        <begin position="25"/>
        <end position="102"/>
    </location>
</feature>
<dbReference type="InterPro" id="IPR041599">
    <property type="entry name" value="Gp138_N"/>
</dbReference>
<proteinExistence type="predicted"/>
<reference evidence="3" key="1">
    <citation type="submission" date="2024-06" db="EMBL/GenBank/DDBJ databases">
        <title>High activity and specificity of bacteriophage cocktails against carbapenem-resistant Klebsiella pneumoniae belonging to high-risk clones CG258 and ST307.</title>
        <authorList>
            <person name="Jimenez Quiceno J."/>
            <person name="Salazar Ospina L."/>
            <person name="Tellez Carrasquilla S."/>
        </authorList>
    </citation>
    <scope>NUCLEOTIDE SEQUENCE</scope>
</reference>
<sequence>MDSLNIVTSMRGLINEQIAEVHTALPVRVTAVDYGAKTVTLESLVTNKRSTEDEIEYPTFHDVPFAINGGGTARISFPLKAGDIGTVIFSERDPSNALQTTGETTSTSTLIQPCGLYPVCFIPKIATAADTTDAVDSDKIVISNNKNTYAEFDSTDTISIYNSAGLKIEINGSEITLADSAGSLTLSNGTFNINGLKIAPDGTLTLADGSVVDRHTHGGVESGGSSTAPLGG</sequence>
<name>A0AAU8I065_9CAUD</name>
<dbReference type="EMBL" id="PP895363">
    <property type="protein sequence ID" value="XCI78063.1"/>
    <property type="molecule type" value="Genomic_DNA"/>
</dbReference>
<dbReference type="Gene3D" id="2.40.50.230">
    <property type="entry name" value="Gp5 N-terminal domain"/>
    <property type="match status" value="1"/>
</dbReference>
<dbReference type="Pfam" id="PF18352">
    <property type="entry name" value="Gp138_N"/>
    <property type="match status" value="1"/>
</dbReference>
<evidence type="ECO:0000313" key="3">
    <source>
        <dbReference type="EMBL" id="XCI78063.1"/>
    </source>
</evidence>
<dbReference type="Pfam" id="PF21930">
    <property type="entry name" value="Gp138_C"/>
    <property type="match status" value="1"/>
</dbReference>
<protein>
    <submittedName>
        <fullName evidence="3">Baseplate spike</fullName>
    </submittedName>
</protein>
<dbReference type="Gene3D" id="6.20.150.20">
    <property type="match status" value="1"/>
</dbReference>
<dbReference type="InterPro" id="IPR054122">
    <property type="entry name" value="Gp138-like_C"/>
</dbReference>
<feature type="domain" description="Gp138-like beta-helical trimerization" evidence="2">
    <location>
        <begin position="141"/>
        <end position="205"/>
    </location>
</feature>
<dbReference type="InterPro" id="IPR037026">
    <property type="entry name" value="Vgr_OB-fold_dom_sf"/>
</dbReference>
<evidence type="ECO:0000259" key="1">
    <source>
        <dbReference type="Pfam" id="PF18352"/>
    </source>
</evidence>
<accession>A0AAU8I065</accession>
<evidence type="ECO:0000259" key="2">
    <source>
        <dbReference type="Pfam" id="PF21930"/>
    </source>
</evidence>